<dbReference type="Proteomes" id="UP000887013">
    <property type="component" value="Unassembled WGS sequence"/>
</dbReference>
<comment type="caution">
    <text evidence="1">The sequence shown here is derived from an EMBL/GenBank/DDBJ whole genome shotgun (WGS) entry which is preliminary data.</text>
</comment>
<name>A0A8X6NQS6_NEPPI</name>
<keyword evidence="2" id="KW-1185">Reference proteome</keyword>
<proteinExistence type="predicted"/>
<dbReference type="OrthoDB" id="6155266at2759"/>
<dbReference type="AlphaFoldDB" id="A0A8X6NQS6"/>
<evidence type="ECO:0000313" key="2">
    <source>
        <dbReference type="Proteomes" id="UP000887013"/>
    </source>
</evidence>
<gene>
    <name evidence="1" type="primary">AVEN_161618_1</name>
    <name evidence="1" type="ORF">NPIL_180211</name>
</gene>
<organism evidence="1 2">
    <name type="scientific">Nephila pilipes</name>
    <name type="common">Giant wood spider</name>
    <name type="synonym">Nephila maculata</name>
    <dbReference type="NCBI Taxonomy" id="299642"/>
    <lineage>
        <taxon>Eukaryota</taxon>
        <taxon>Metazoa</taxon>
        <taxon>Ecdysozoa</taxon>
        <taxon>Arthropoda</taxon>
        <taxon>Chelicerata</taxon>
        <taxon>Arachnida</taxon>
        <taxon>Araneae</taxon>
        <taxon>Araneomorphae</taxon>
        <taxon>Entelegynae</taxon>
        <taxon>Araneoidea</taxon>
        <taxon>Nephilidae</taxon>
        <taxon>Nephila</taxon>
    </lineage>
</organism>
<evidence type="ECO:0008006" key="3">
    <source>
        <dbReference type="Google" id="ProtNLM"/>
    </source>
</evidence>
<reference evidence="1" key="1">
    <citation type="submission" date="2020-08" db="EMBL/GenBank/DDBJ databases">
        <title>Multicomponent nature underlies the extraordinary mechanical properties of spider dragline silk.</title>
        <authorList>
            <person name="Kono N."/>
            <person name="Nakamura H."/>
            <person name="Mori M."/>
            <person name="Yoshida Y."/>
            <person name="Ohtoshi R."/>
            <person name="Malay A.D."/>
            <person name="Moran D.A.P."/>
            <person name="Tomita M."/>
            <person name="Numata K."/>
            <person name="Arakawa K."/>
        </authorList>
    </citation>
    <scope>NUCLEOTIDE SEQUENCE</scope>
</reference>
<accession>A0A8X6NQS6</accession>
<dbReference type="EMBL" id="BMAW01106792">
    <property type="protein sequence ID" value="GFT26152.1"/>
    <property type="molecule type" value="Genomic_DNA"/>
</dbReference>
<protein>
    <recommendedName>
        <fullName evidence="3">Peptidase aspartic putative domain-containing protein</fullName>
    </recommendedName>
</protein>
<evidence type="ECO:0000313" key="1">
    <source>
        <dbReference type="EMBL" id="GFT26152.1"/>
    </source>
</evidence>
<sequence>MPQRNCYRKDKYFCPKCKKRHHVSIWKTPTGDQSVSASTNKIDMLKSNFVHLPTALKKYALHPPPPTDISGFEKNKRLKLADPDDSLSYLPIEILIGADFYWNVMNSEPPVNLSNSLILVPSIFGYILSGSRSHATISFVPTVHNINVDTSTQALDEVLREIWRLESIGTQPIQEKKKKKTPVTLNS</sequence>